<feature type="transmembrane region" description="Helical" evidence="13">
    <location>
        <begin position="90"/>
        <end position="112"/>
    </location>
</feature>
<feature type="transmembrane region" description="Helical" evidence="13">
    <location>
        <begin position="260"/>
        <end position="280"/>
    </location>
</feature>
<dbReference type="Proteomes" id="UP000694406">
    <property type="component" value="Unplaced"/>
</dbReference>
<dbReference type="CDD" id="cd14999">
    <property type="entry name" value="7tmA_UII-R"/>
    <property type="match status" value="1"/>
</dbReference>
<evidence type="ECO:0000256" key="6">
    <source>
        <dbReference type="ARBA" id="ARBA00023040"/>
    </source>
</evidence>
<feature type="transmembrane region" description="Helical" evidence="13">
    <location>
        <begin position="211"/>
        <end position="240"/>
    </location>
</feature>
<comment type="similarity">
    <text evidence="12">Belongs to the G-protein coupled receptor 1 family.</text>
</comment>
<evidence type="ECO:0000313" key="15">
    <source>
        <dbReference type="Ensembl" id="ENSLLTP00000005897.1"/>
    </source>
</evidence>
<dbReference type="GO" id="GO:0097746">
    <property type="term" value="P:blood vessel diameter maintenance"/>
    <property type="evidence" value="ECO:0007669"/>
    <property type="project" value="InterPro"/>
</dbReference>
<protein>
    <recommendedName>
        <fullName evidence="2">Urotensin-2 receptor</fullName>
    </recommendedName>
    <alternativeName>
        <fullName evidence="11">Urotensin II receptor</fullName>
    </alternativeName>
</protein>
<dbReference type="GO" id="GO:0008217">
    <property type="term" value="P:regulation of blood pressure"/>
    <property type="evidence" value="ECO:0007669"/>
    <property type="project" value="InterPro"/>
</dbReference>
<evidence type="ECO:0000313" key="16">
    <source>
        <dbReference type="Proteomes" id="UP000694406"/>
    </source>
</evidence>
<proteinExistence type="inferred from homology"/>
<feature type="transmembrane region" description="Helical" evidence="13">
    <location>
        <begin position="172"/>
        <end position="191"/>
    </location>
</feature>
<evidence type="ECO:0000256" key="3">
    <source>
        <dbReference type="ARBA" id="ARBA00022475"/>
    </source>
</evidence>
<keyword evidence="3" id="KW-1003">Cell membrane</keyword>
<evidence type="ECO:0000256" key="2">
    <source>
        <dbReference type="ARBA" id="ARBA00014302"/>
    </source>
</evidence>
<dbReference type="PROSITE" id="PS00237">
    <property type="entry name" value="G_PROTEIN_RECEP_F1_1"/>
    <property type="match status" value="1"/>
</dbReference>
<keyword evidence="9 12" id="KW-0807">Transducer</keyword>
<dbReference type="GO" id="GO:0007218">
    <property type="term" value="P:neuropeptide signaling pathway"/>
    <property type="evidence" value="ECO:0007669"/>
    <property type="project" value="TreeGrafter"/>
</dbReference>
<dbReference type="InterPro" id="IPR000276">
    <property type="entry name" value="GPCR_Rhodpsn"/>
</dbReference>
<name>A0A8C5RQF6_LATLA</name>
<dbReference type="Pfam" id="PF00001">
    <property type="entry name" value="7tm_1"/>
    <property type="match status" value="1"/>
</dbReference>
<comment type="subcellular location">
    <subcellularLocation>
        <location evidence="1">Cell membrane</location>
        <topology evidence="1">Multi-pass membrane protein</topology>
    </subcellularLocation>
</comment>
<evidence type="ECO:0000256" key="11">
    <source>
        <dbReference type="ARBA" id="ARBA00032764"/>
    </source>
</evidence>
<feature type="transmembrane region" description="Helical" evidence="13">
    <location>
        <begin position="300"/>
        <end position="323"/>
    </location>
</feature>
<dbReference type="InterPro" id="IPR017452">
    <property type="entry name" value="GPCR_Rhodpsn_7TM"/>
</dbReference>
<dbReference type="Ensembl" id="ENSLLTT00000006136.1">
    <property type="protein sequence ID" value="ENSLLTP00000005897.1"/>
    <property type="gene ID" value="ENSLLTG00000004512.1"/>
</dbReference>
<dbReference type="PANTHER" id="PTHR24230">
    <property type="entry name" value="G-PROTEIN COUPLED RECEPTOR"/>
    <property type="match status" value="1"/>
</dbReference>
<evidence type="ECO:0000256" key="13">
    <source>
        <dbReference type="SAM" id="Phobius"/>
    </source>
</evidence>
<keyword evidence="4 12" id="KW-0812">Transmembrane</keyword>
<dbReference type="PROSITE" id="PS50262">
    <property type="entry name" value="G_PROTEIN_RECEP_F1_2"/>
    <property type="match status" value="1"/>
</dbReference>
<evidence type="ECO:0000256" key="9">
    <source>
        <dbReference type="ARBA" id="ARBA00023224"/>
    </source>
</evidence>
<keyword evidence="8 12" id="KW-0675">Receptor</keyword>
<evidence type="ECO:0000256" key="7">
    <source>
        <dbReference type="ARBA" id="ARBA00023136"/>
    </source>
</evidence>
<feature type="transmembrane region" description="Helical" evidence="13">
    <location>
        <begin position="53"/>
        <end position="78"/>
    </location>
</feature>
<feature type="transmembrane region" description="Helical" evidence="13">
    <location>
        <begin position="132"/>
        <end position="151"/>
    </location>
</feature>
<dbReference type="AlphaFoldDB" id="A0A8C5RQF6"/>
<accession>A0A8C5RQF6</accession>
<evidence type="ECO:0000256" key="4">
    <source>
        <dbReference type="ARBA" id="ARBA00022692"/>
    </source>
</evidence>
<reference evidence="15" key="2">
    <citation type="submission" date="2025-09" db="UniProtKB">
        <authorList>
            <consortium name="Ensembl"/>
        </authorList>
    </citation>
    <scope>IDENTIFICATION</scope>
</reference>
<dbReference type="GeneTree" id="ENSGT00940000156819"/>
<keyword evidence="16" id="KW-1185">Reference proteome</keyword>
<keyword evidence="5 13" id="KW-1133">Transmembrane helix</keyword>
<dbReference type="PANTHER" id="PTHR24230:SF53">
    <property type="entry name" value="UROTENSIN-2 RECEPTOR"/>
    <property type="match status" value="1"/>
</dbReference>
<keyword evidence="6 12" id="KW-0297">G-protein coupled receptor</keyword>
<dbReference type="SUPFAM" id="SSF81321">
    <property type="entry name" value="Family A G protein-coupled receptor-like"/>
    <property type="match status" value="1"/>
</dbReference>
<dbReference type="Gene3D" id="1.20.1070.10">
    <property type="entry name" value="Rhodopsin 7-helix transmembrane proteins"/>
    <property type="match status" value="1"/>
</dbReference>
<dbReference type="InterPro" id="IPR000670">
    <property type="entry name" value="Urot_II_rcpt"/>
</dbReference>
<evidence type="ECO:0000256" key="10">
    <source>
        <dbReference type="ARBA" id="ARBA00025579"/>
    </source>
</evidence>
<dbReference type="PRINTS" id="PR00647">
    <property type="entry name" value="UROTENSIN2R"/>
</dbReference>
<sequence length="409" mass="45705">ICLVNSQDSFFWPHPCMHQNETVLFLCRNLSAGLGNESSRAAEGNGGEMAATWVFGAILSVMCVSGVTGNVYTLALLWRSGRGAPLSGSVASLALADLLYLGSIPFIVGTSVAQDWYFGEVGCRFLLSLDLLTMHASIFTLTVMCTERYLAVTRPLAVRYRAPRFRRITAGAVWGISLLLTLPMMLMVTLSQSGDGKRICAPTWSPDAFRLYLTVLFSTSILAPGLLIGCLYARLAATYLESQKNPPRKTGPKRSPRQKVLALLFTIVLVFWACFLPFWIWQLVSLYHGPLGLPLHIQKYINYLVTCLTYSNSCINPFLYILLTRNYREYLRNQHRKFYRFTSSFRKKGSNLHCSWKRSSSSGTQYESGTEGLGMAVLKDCKWTANDCKSPSCLLGNSFQRPSRWAPAR</sequence>
<reference evidence="15" key="1">
    <citation type="submission" date="2025-08" db="UniProtKB">
        <authorList>
            <consortium name="Ensembl"/>
        </authorList>
    </citation>
    <scope>IDENTIFICATION</scope>
</reference>
<dbReference type="PRINTS" id="PR00237">
    <property type="entry name" value="GPCRRHODOPSN"/>
</dbReference>
<feature type="domain" description="G-protein coupled receptors family 1 profile" evidence="14">
    <location>
        <begin position="69"/>
        <end position="320"/>
    </location>
</feature>
<dbReference type="GO" id="GO:0005886">
    <property type="term" value="C:plasma membrane"/>
    <property type="evidence" value="ECO:0007669"/>
    <property type="project" value="UniProtKB-SubCell"/>
</dbReference>
<evidence type="ECO:0000256" key="5">
    <source>
        <dbReference type="ARBA" id="ARBA00022989"/>
    </source>
</evidence>
<dbReference type="GO" id="GO:0001604">
    <property type="term" value="F:urotensin II receptor activity"/>
    <property type="evidence" value="ECO:0007669"/>
    <property type="project" value="InterPro"/>
</dbReference>
<evidence type="ECO:0000256" key="12">
    <source>
        <dbReference type="RuleBase" id="RU000688"/>
    </source>
</evidence>
<evidence type="ECO:0000256" key="8">
    <source>
        <dbReference type="ARBA" id="ARBA00023170"/>
    </source>
</evidence>
<organism evidence="15 16">
    <name type="scientific">Laticauda laticaudata</name>
    <name type="common">Blue-ringed sea krait</name>
    <name type="synonym">Blue-lipped sea krait</name>
    <dbReference type="NCBI Taxonomy" id="8630"/>
    <lineage>
        <taxon>Eukaryota</taxon>
        <taxon>Metazoa</taxon>
        <taxon>Chordata</taxon>
        <taxon>Craniata</taxon>
        <taxon>Vertebrata</taxon>
        <taxon>Euteleostomi</taxon>
        <taxon>Lepidosauria</taxon>
        <taxon>Squamata</taxon>
        <taxon>Bifurcata</taxon>
        <taxon>Unidentata</taxon>
        <taxon>Episquamata</taxon>
        <taxon>Toxicofera</taxon>
        <taxon>Serpentes</taxon>
        <taxon>Colubroidea</taxon>
        <taxon>Elapidae</taxon>
        <taxon>Laticaudinae</taxon>
        <taxon>Laticauda</taxon>
    </lineage>
</organism>
<keyword evidence="7 13" id="KW-0472">Membrane</keyword>
<comment type="function">
    <text evidence="10">High affinity receptor for urotensin-2 and urotensin-2B. The activity of this receptor is mediated by a G-protein that activate a phosphatidylinositol-calcium second messenger system.</text>
</comment>
<evidence type="ECO:0000256" key="1">
    <source>
        <dbReference type="ARBA" id="ARBA00004651"/>
    </source>
</evidence>
<evidence type="ECO:0000259" key="14">
    <source>
        <dbReference type="PROSITE" id="PS50262"/>
    </source>
</evidence>